<dbReference type="NCBIfam" id="TIGR04183">
    <property type="entry name" value="Por_Secre_tail"/>
    <property type="match status" value="1"/>
</dbReference>
<evidence type="ECO:0000313" key="5">
    <source>
        <dbReference type="Proteomes" id="UP000430202"/>
    </source>
</evidence>
<proteinExistence type="predicted"/>
<protein>
    <submittedName>
        <fullName evidence="4">Putative Por secretion system C-terminal sorting domain-containing protein</fullName>
    </submittedName>
</protein>
<evidence type="ECO:0000313" key="4">
    <source>
        <dbReference type="EMBL" id="VXB65267.1"/>
    </source>
</evidence>
<evidence type="ECO:0000256" key="2">
    <source>
        <dbReference type="SAM" id="SignalP"/>
    </source>
</evidence>
<dbReference type="EMBL" id="CABWLR010000003">
    <property type="protein sequence ID" value="VXB65267.1"/>
    <property type="molecule type" value="Genomic_DNA"/>
</dbReference>
<feature type="domain" description="Secretion system C-terminal sorting" evidence="3">
    <location>
        <begin position="87"/>
        <end position="152"/>
    </location>
</feature>
<feature type="chain" id="PRO_5025040446" evidence="2">
    <location>
        <begin position="19"/>
        <end position="161"/>
    </location>
</feature>
<organism evidence="4 5">
    <name type="scientific">Maribacter litoralis</name>
    <dbReference type="NCBI Taxonomy" id="2059726"/>
    <lineage>
        <taxon>Bacteria</taxon>
        <taxon>Pseudomonadati</taxon>
        <taxon>Bacteroidota</taxon>
        <taxon>Flavobacteriia</taxon>
        <taxon>Flavobacteriales</taxon>
        <taxon>Flavobacteriaceae</taxon>
        <taxon>Maribacter</taxon>
    </lineage>
</organism>
<gene>
    <name evidence="4" type="ORF">MARI151_30261</name>
</gene>
<sequence>MKFLVSAFLLLLFCPLYGQNSEVVNDNISVNSGGGNVTGVIGNYSYSIGQLFFTPIVDKVNQIELGVQYNLENEIPFLEDDKRELLVYPNPVEDVLKVSYTSNDNDYLTFNIFELGGKSILSGDIKNNYTEINLEFLIEGMYVFVVLQNNRIIDSVKIIKK</sequence>
<dbReference type="InterPro" id="IPR026444">
    <property type="entry name" value="Secre_tail"/>
</dbReference>
<name>A0A653SAC6_9FLAO</name>
<dbReference type="Proteomes" id="UP000430202">
    <property type="component" value="Unassembled WGS sequence"/>
</dbReference>
<feature type="signal peptide" evidence="2">
    <location>
        <begin position="1"/>
        <end position="18"/>
    </location>
</feature>
<dbReference type="Pfam" id="PF18962">
    <property type="entry name" value="Por_Secre_tail"/>
    <property type="match status" value="1"/>
</dbReference>
<accession>A0A653SAC6</accession>
<keyword evidence="1 2" id="KW-0732">Signal</keyword>
<dbReference type="RefSeq" id="WP_159302895.1">
    <property type="nucleotide sequence ID" value="NZ_LR733271.1"/>
</dbReference>
<dbReference type="AlphaFoldDB" id="A0A653SAC6"/>
<evidence type="ECO:0000259" key="3">
    <source>
        <dbReference type="Pfam" id="PF18962"/>
    </source>
</evidence>
<evidence type="ECO:0000256" key="1">
    <source>
        <dbReference type="ARBA" id="ARBA00022729"/>
    </source>
</evidence>
<reference evidence="4 5" key="1">
    <citation type="submission" date="2019-10" db="EMBL/GenBank/DDBJ databases">
        <authorList>
            <person name="Karimi E."/>
        </authorList>
    </citation>
    <scope>NUCLEOTIDE SEQUENCE [LARGE SCALE GENOMIC DNA]</scope>
    <source>
        <strain evidence="4">Maribacter sp. 151</strain>
    </source>
</reference>
<keyword evidence="5" id="KW-1185">Reference proteome</keyword>